<dbReference type="OMA" id="NRWAANG"/>
<dbReference type="EMBL" id="CM004394">
    <property type="protein sequence ID" value="OAY44566.1"/>
    <property type="molecule type" value="Genomic_DNA"/>
</dbReference>
<dbReference type="Gene3D" id="3.30.160.60">
    <property type="entry name" value="Classic Zinc Finger"/>
    <property type="match status" value="1"/>
</dbReference>
<gene>
    <name evidence="9" type="ORF">MANES_08G161500v8</name>
</gene>
<dbReference type="SUPFAM" id="SSF57667">
    <property type="entry name" value="beta-beta-alpha zinc fingers"/>
    <property type="match status" value="1"/>
</dbReference>
<keyword evidence="2" id="KW-0479">Metal-binding</keyword>
<dbReference type="STRING" id="3983.A0A2C9VGS3"/>
<reference evidence="10" key="1">
    <citation type="journal article" date="2016" name="Nat. Biotechnol.">
        <title>Sequencing wild and cultivated cassava and related species reveals extensive interspecific hybridization and genetic diversity.</title>
        <authorList>
            <person name="Bredeson J.V."/>
            <person name="Lyons J.B."/>
            <person name="Prochnik S.E."/>
            <person name="Wu G.A."/>
            <person name="Ha C.M."/>
            <person name="Edsinger-Gonzales E."/>
            <person name="Grimwood J."/>
            <person name="Schmutz J."/>
            <person name="Rabbi I.Y."/>
            <person name="Egesi C."/>
            <person name="Nauluvula P."/>
            <person name="Lebot V."/>
            <person name="Ndunguru J."/>
            <person name="Mkamilo G."/>
            <person name="Bart R.S."/>
            <person name="Setter T.L."/>
            <person name="Gleadow R.M."/>
            <person name="Kulakow P."/>
            <person name="Ferguson M.E."/>
            <person name="Rounsley S."/>
            <person name="Rokhsar D.S."/>
        </authorList>
    </citation>
    <scope>NUCLEOTIDE SEQUENCE [LARGE SCALE GENOMIC DNA]</scope>
    <source>
        <strain evidence="10">cv. AM560-2</strain>
    </source>
</reference>
<dbReference type="Proteomes" id="UP000091857">
    <property type="component" value="Chromosome 8"/>
</dbReference>
<keyword evidence="10" id="KW-1185">Reference proteome</keyword>
<comment type="subcellular location">
    <subcellularLocation>
        <location evidence="1">Nucleus</location>
    </subcellularLocation>
</comment>
<comment type="caution">
    <text evidence="9">The sequence shown here is derived from an EMBL/GenBank/DDBJ whole genome shotgun (WGS) entry which is preliminary data.</text>
</comment>
<dbReference type="GO" id="GO:0005634">
    <property type="term" value="C:nucleus"/>
    <property type="evidence" value="ECO:0007669"/>
    <property type="project" value="UniProtKB-SubCell"/>
</dbReference>
<protein>
    <recommendedName>
        <fullName evidence="8">C2H2-type domain-containing protein</fullName>
    </recommendedName>
</protein>
<dbReference type="PANTHER" id="PTHR47287">
    <property type="entry name" value="C2H2 AND C2HC ZINC FINGERS SUPERFAMILY PROTEIN"/>
    <property type="match status" value="1"/>
</dbReference>
<dbReference type="GO" id="GO:0008270">
    <property type="term" value="F:zinc ion binding"/>
    <property type="evidence" value="ECO:0007669"/>
    <property type="project" value="UniProtKB-KW"/>
</dbReference>
<evidence type="ECO:0000313" key="10">
    <source>
        <dbReference type="Proteomes" id="UP000091857"/>
    </source>
</evidence>
<evidence type="ECO:0000256" key="7">
    <source>
        <dbReference type="SAM" id="MobiDB-lite"/>
    </source>
</evidence>
<dbReference type="GO" id="GO:0009788">
    <property type="term" value="P:negative regulation of abscisic acid-activated signaling pathway"/>
    <property type="evidence" value="ECO:0007669"/>
    <property type="project" value="InterPro"/>
</dbReference>
<evidence type="ECO:0000259" key="8">
    <source>
        <dbReference type="PROSITE" id="PS50157"/>
    </source>
</evidence>
<evidence type="ECO:0000256" key="4">
    <source>
        <dbReference type="ARBA" id="ARBA00022833"/>
    </source>
</evidence>
<dbReference type="InterPro" id="IPR013087">
    <property type="entry name" value="Znf_C2H2_type"/>
</dbReference>
<keyword evidence="3 6" id="KW-0863">Zinc-finger</keyword>
<dbReference type="PROSITE" id="PS50157">
    <property type="entry name" value="ZINC_FINGER_C2H2_2"/>
    <property type="match status" value="1"/>
</dbReference>
<dbReference type="InterPro" id="IPR044246">
    <property type="entry name" value="ZFP3-like"/>
</dbReference>
<dbReference type="OrthoDB" id="832537at2759"/>
<proteinExistence type="predicted"/>
<dbReference type="AlphaFoldDB" id="A0A2C9VGS3"/>
<name>A0A2C9VGS3_MANES</name>
<evidence type="ECO:0000256" key="6">
    <source>
        <dbReference type="PROSITE-ProRule" id="PRU00042"/>
    </source>
</evidence>
<sequence>MSEESSQWDVDNRKMKRKVQEEPMSIPEETDLSLDLRLSSNEVDVDEPKLELNLLGFLDHGSGKGLESGDRNKKTEGKRFFHCKYCNKKFTNSQALGGHQNAHKRERSLQKREKGLDLVPYRFMGASLYPFAGTGGSEFPNHGISMFPKPPYRFSLHHGGPGFAYEGWSRPPAMNPQASMQDNRWAANGAFPPLELMGMNRRPPLGSRVESSSLANLNVGGGGGHLDHDLS</sequence>
<keyword evidence="5" id="KW-0539">Nucleus</keyword>
<dbReference type="InterPro" id="IPR036236">
    <property type="entry name" value="Znf_C2H2_sf"/>
</dbReference>
<dbReference type="PROSITE" id="PS00028">
    <property type="entry name" value="ZINC_FINGER_C2H2_1"/>
    <property type="match status" value="1"/>
</dbReference>
<keyword evidence="4" id="KW-0862">Zinc</keyword>
<evidence type="ECO:0000256" key="3">
    <source>
        <dbReference type="ARBA" id="ARBA00022771"/>
    </source>
</evidence>
<feature type="region of interest" description="Disordered" evidence="7">
    <location>
        <begin position="1"/>
        <end position="33"/>
    </location>
</feature>
<evidence type="ECO:0000256" key="1">
    <source>
        <dbReference type="ARBA" id="ARBA00004123"/>
    </source>
</evidence>
<organism evidence="9 10">
    <name type="scientific">Manihot esculenta</name>
    <name type="common">Cassava</name>
    <name type="synonym">Jatropha manihot</name>
    <dbReference type="NCBI Taxonomy" id="3983"/>
    <lineage>
        <taxon>Eukaryota</taxon>
        <taxon>Viridiplantae</taxon>
        <taxon>Streptophyta</taxon>
        <taxon>Embryophyta</taxon>
        <taxon>Tracheophyta</taxon>
        <taxon>Spermatophyta</taxon>
        <taxon>Magnoliopsida</taxon>
        <taxon>eudicotyledons</taxon>
        <taxon>Gunneridae</taxon>
        <taxon>Pentapetalae</taxon>
        <taxon>rosids</taxon>
        <taxon>fabids</taxon>
        <taxon>Malpighiales</taxon>
        <taxon>Euphorbiaceae</taxon>
        <taxon>Crotonoideae</taxon>
        <taxon>Manihoteae</taxon>
        <taxon>Manihot</taxon>
    </lineage>
</organism>
<dbReference type="PANTHER" id="PTHR47287:SF13">
    <property type="entry name" value="C2H2-TYPE DOMAIN-CONTAINING PROTEIN"/>
    <property type="match status" value="1"/>
</dbReference>
<dbReference type="Gramene" id="Manes.08G161500.1.v8.1">
    <property type="protein sequence ID" value="Manes.08G161500.1.v8.1.CDS.1"/>
    <property type="gene ID" value="Manes.08G161500.v8.1"/>
</dbReference>
<evidence type="ECO:0000313" key="9">
    <source>
        <dbReference type="EMBL" id="OAY44566.1"/>
    </source>
</evidence>
<evidence type="ECO:0000256" key="5">
    <source>
        <dbReference type="ARBA" id="ARBA00023242"/>
    </source>
</evidence>
<feature type="domain" description="C2H2-type" evidence="8">
    <location>
        <begin position="81"/>
        <end position="108"/>
    </location>
</feature>
<evidence type="ECO:0000256" key="2">
    <source>
        <dbReference type="ARBA" id="ARBA00022723"/>
    </source>
</evidence>
<feature type="compositionally biased region" description="Basic and acidic residues" evidence="7">
    <location>
        <begin position="10"/>
        <end position="21"/>
    </location>
</feature>
<feature type="region of interest" description="Disordered" evidence="7">
    <location>
        <begin position="202"/>
        <end position="231"/>
    </location>
</feature>
<accession>A0A2C9VGS3</accession>